<proteinExistence type="predicted"/>
<dbReference type="SUPFAM" id="SSF53335">
    <property type="entry name" value="S-adenosyl-L-methionine-dependent methyltransferases"/>
    <property type="match status" value="1"/>
</dbReference>
<name>A0AAW1PGL6_9CHLO</name>
<dbReference type="GO" id="GO:0008168">
    <property type="term" value="F:methyltransferase activity"/>
    <property type="evidence" value="ECO:0007669"/>
    <property type="project" value="TreeGrafter"/>
</dbReference>
<reference evidence="2 3" key="1">
    <citation type="journal article" date="2024" name="Nat. Commun.">
        <title>Phylogenomics reveals the evolutionary origins of lichenization in chlorophyte algae.</title>
        <authorList>
            <person name="Puginier C."/>
            <person name="Libourel C."/>
            <person name="Otte J."/>
            <person name="Skaloud P."/>
            <person name="Haon M."/>
            <person name="Grisel S."/>
            <person name="Petersen M."/>
            <person name="Berrin J.G."/>
            <person name="Delaux P.M."/>
            <person name="Dal Grande F."/>
            <person name="Keller J."/>
        </authorList>
    </citation>
    <scope>NUCLEOTIDE SEQUENCE [LARGE SCALE GENOMIC DNA]</scope>
    <source>
        <strain evidence="2 3">SAG 2043</strain>
    </source>
</reference>
<dbReference type="PANTHER" id="PTHR43464:SF92">
    <property type="entry name" value="SLR1071 PROTEIN"/>
    <property type="match status" value="1"/>
</dbReference>
<dbReference type="Gene3D" id="3.40.50.150">
    <property type="entry name" value="Vaccinia Virus protein VP39"/>
    <property type="match status" value="1"/>
</dbReference>
<comment type="caution">
    <text evidence="2">The sequence shown here is derived from an EMBL/GenBank/DDBJ whole genome shotgun (WGS) entry which is preliminary data.</text>
</comment>
<evidence type="ECO:0000313" key="2">
    <source>
        <dbReference type="EMBL" id="KAK9807601.1"/>
    </source>
</evidence>
<protein>
    <recommendedName>
        <fullName evidence="1">Methyltransferase domain-containing protein</fullName>
    </recommendedName>
</protein>
<dbReference type="Proteomes" id="UP001489004">
    <property type="component" value="Unassembled WGS sequence"/>
</dbReference>
<organism evidence="2 3">
    <name type="scientific">[Myrmecia] bisecta</name>
    <dbReference type="NCBI Taxonomy" id="41462"/>
    <lineage>
        <taxon>Eukaryota</taxon>
        <taxon>Viridiplantae</taxon>
        <taxon>Chlorophyta</taxon>
        <taxon>core chlorophytes</taxon>
        <taxon>Trebouxiophyceae</taxon>
        <taxon>Trebouxiales</taxon>
        <taxon>Trebouxiaceae</taxon>
        <taxon>Myrmecia</taxon>
    </lineage>
</organism>
<keyword evidence="3" id="KW-1185">Reference proteome</keyword>
<dbReference type="Pfam" id="PF13649">
    <property type="entry name" value="Methyltransf_25"/>
    <property type="match status" value="1"/>
</dbReference>
<sequence length="239" mass="26776">MAVDPRQIFNDSWDSYTQLLASNGLYHTEQYTALRDLFTCRFPRPFSLLDLGCGDAGNLCDKLAVGGRLNVERYVGIDLSKDALALARERLPAVVAPGTPVTLHHLGMLEFLRTCNDSFDVIISTFAMHHLSTEDKAAVIQEAARLLAPQQGIFVVVDAFRNPGESRTSALDRFTTHFQAQPLMTPFAKKLLCDHVWECDHPETIETYEQFGRLAGFSRPEVLYTDAQQMGRLLVMHTS</sequence>
<accession>A0AAW1PGL6</accession>
<dbReference type="InterPro" id="IPR029063">
    <property type="entry name" value="SAM-dependent_MTases_sf"/>
</dbReference>
<dbReference type="InterPro" id="IPR041698">
    <property type="entry name" value="Methyltransf_25"/>
</dbReference>
<dbReference type="AlphaFoldDB" id="A0AAW1PGL6"/>
<dbReference type="CDD" id="cd02440">
    <property type="entry name" value="AdoMet_MTases"/>
    <property type="match status" value="1"/>
</dbReference>
<feature type="domain" description="Methyltransferase" evidence="1">
    <location>
        <begin position="49"/>
        <end position="149"/>
    </location>
</feature>
<gene>
    <name evidence="2" type="ORF">WJX72_003825</name>
</gene>
<dbReference type="EMBL" id="JALJOR010000012">
    <property type="protein sequence ID" value="KAK9807601.1"/>
    <property type="molecule type" value="Genomic_DNA"/>
</dbReference>
<evidence type="ECO:0000313" key="3">
    <source>
        <dbReference type="Proteomes" id="UP001489004"/>
    </source>
</evidence>
<evidence type="ECO:0000259" key="1">
    <source>
        <dbReference type="Pfam" id="PF13649"/>
    </source>
</evidence>
<dbReference type="PANTHER" id="PTHR43464">
    <property type="entry name" value="METHYLTRANSFERASE"/>
    <property type="match status" value="1"/>
</dbReference>